<evidence type="ECO:0000256" key="6">
    <source>
        <dbReference type="ARBA" id="ARBA00023157"/>
    </source>
</evidence>
<comment type="caution">
    <text evidence="8">The sequence shown here is derived from an EMBL/GenBank/DDBJ whole genome shotgun (WGS) entry which is preliminary data.</text>
</comment>
<evidence type="ECO:0000259" key="7">
    <source>
        <dbReference type="PROSITE" id="PS50279"/>
    </source>
</evidence>
<organism evidence="8 9">
    <name type="scientific">Amblyomma americanum</name>
    <name type="common">Lone star tick</name>
    <dbReference type="NCBI Taxonomy" id="6943"/>
    <lineage>
        <taxon>Eukaryota</taxon>
        <taxon>Metazoa</taxon>
        <taxon>Ecdysozoa</taxon>
        <taxon>Arthropoda</taxon>
        <taxon>Chelicerata</taxon>
        <taxon>Arachnida</taxon>
        <taxon>Acari</taxon>
        <taxon>Parasitiformes</taxon>
        <taxon>Ixodida</taxon>
        <taxon>Ixodoidea</taxon>
        <taxon>Ixodidae</taxon>
        <taxon>Amblyomminae</taxon>
        <taxon>Amblyomma</taxon>
    </lineage>
</organism>
<dbReference type="InterPro" id="IPR020901">
    <property type="entry name" value="Prtase_inh_Kunz-CS"/>
</dbReference>
<dbReference type="GO" id="GO:0005615">
    <property type="term" value="C:extracellular space"/>
    <property type="evidence" value="ECO:0007669"/>
    <property type="project" value="TreeGrafter"/>
</dbReference>
<keyword evidence="3" id="KW-0646">Protease inhibitor</keyword>
<comment type="subcellular location">
    <subcellularLocation>
        <location evidence="1">Secreted</location>
    </subcellularLocation>
</comment>
<sequence length="535" mass="60047">MEGCPCSIMEYGCCLDQRTPARGPNLAGCGCETTPYKCCPDQQTPARGSGFDGCPCTTMPYGCCADRHTAAEGPDGRGCECAKLLYGCCPDGRTPARGPDTDGCTCAQTAFGCCHDGVTAAKGHHFEGCPDKKVIGPTRTVSTTVCGLRKDIGPCRNYKVSWFFSVSDGRCTRFWYGGCKGNENRFNSEEECEKTPNNLLKVTVWCKCTLRSVLNRNTLRNACILRQQLFLGRLPPMKLTYHAIVQAQLPCHLRSTTSVPTKLNKESLRREILFTDIFYVADRSICGLPQDAGTCVNFQERWYYNADDGRCHPFYYGGWDGNKNNFASHLKCERACGRQAVTDAPNEEFIQDRSICGLPQDAGTCVNLRKRWYYNADEGRCHLFYYGGSDGNENNFASHLKCERACVRQAVTDANKEEFIQETCFMRYEAGPCINLEVRWFYDKQDGVCREFSYGGCLGNGNRFRSRRDCEAMCFSAQDICTLPKVQGPCSGSFEQWFYDPEKDRCDLFIYGGCQGNANRFNTRDDCEERCHMVT</sequence>
<evidence type="ECO:0000313" key="9">
    <source>
        <dbReference type="Proteomes" id="UP001321473"/>
    </source>
</evidence>
<dbReference type="PANTHER" id="PTHR10083:SF374">
    <property type="entry name" value="BPTI_KUNITZ INHIBITOR DOMAIN-CONTAINING PROTEIN"/>
    <property type="match status" value="1"/>
</dbReference>
<dbReference type="FunFam" id="4.10.410.10:FF:000020">
    <property type="entry name" value="Collagen, type VI, alpha 3"/>
    <property type="match status" value="5"/>
</dbReference>
<protein>
    <recommendedName>
        <fullName evidence="7">BPTI/Kunitz inhibitor domain-containing protein</fullName>
    </recommendedName>
</protein>
<evidence type="ECO:0000256" key="2">
    <source>
        <dbReference type="ARBA" id="ARBA00022525"/>
    </source>
</evidence>
<dbReference type="InterPro" id="IPR002223">
    <property type="entry name" value="Kunitz_BPTI"/>
</dbReference>
<dbReference type="SUPFAM" id="SSF57362">
    <property type="entry name" value="BPTI-like"/>
    <property type="match status" value="5"/>
</dbReference>
<dbReference type="GO" id="GO:0004867">
    <property type="term" value="F:serine-type endopeptidase inhibitor activity"/>
    <property type="evidence" value="ECO:0007669"/>
    <property type="project" value="UniProtKB-KW"/>
</dbReference>
<keyword evidence="2" id="KW-0964">Secreted</keyword>
<dbReference type="Proteomes" id="UP001321473">
    <property type="component" value="Unassembled WGS sequence"/>
</dbReference>
<feature type="domain" description="BPTI/Kunitz inhibitor" evidence="7">
    <location>
        <begin position="356"/>
        <end position="406"/>
    </location>
</feature>
<name>A0AAQ4DDX1_AMBAM</name>
<feature type="domain" description="BPTI/Kunitz inhibitor" evidence="7">
    <location>
        <begin position="481"/>
        <end position="531"/>
    </location>
</feature>
<proteinExistence type="predicted"/>
<dbReference type="PANTHER" id="PTHR10083">
    <property type="entry name" value="KUNITZ-TYPE PROTEASE INHIBITOR-RELATED"/>
    <property type="match status" value="1"/>
</dbReference>
<feature type="domain" description="BPTI/Kunitz inhibitor" evidence="7">
    <location>
        <begin position="146"/>
        <end position="196"/>
    </location>
</feature>
<keyword evidence="5" id="KW-0722">Serine protease inhibitor</keyword>
<dbReference type="SMART" id="SM00131">
    <property type="entry name" value="KU"/>
    <property type="match status" value="5"/>
</dbReference>
<dbReference type="Gene3D" id="4.10.410.10">
    <property type="entry name" value="Pancreatic trypsin inhibitor Kunitz domain"/>
    <property type="match status" value="5"/>
</dbReference>
<dbReference type="InterPro" id="IPR036880">
    <property type="entry name" value="Kunitz_BPTI_sf"/>
</dbReference>
<dbReference type="AlphaFoldDB" id="A0AAQ4DDX1"/>
<dbReference type="CDD" id="cd00109">
    <property type="entry name" value="Kunitz-type"/>
    <property type="match status" value="4"/>
</dbReference>
<dbReference type="PRINTS" id="PR00759">
    <property type="entry name" value="BASICPTASE"/>
</dbReference>
<dbReference type="InterPro" id="IPR050098">
    <property type="entry name" value="TFPI/VKTCI-like"/>
</dbReference>
<dbReference type="EMBL" id="JARKHS020032082">
    <property type="protein sequence ID" value="KAK8760661.1"/>
    <property type="molecule type" value="Genomic_DNA"/>
</dbReference>
<feature type="domain" description="BPTI/Kunitz inhibitor" evidence="7">
    <location>
        <begin position="286"/>
        <end position="336"/>
    </location>
</feature>
<evidence type="ECO:0000313" key="8">
    <source>
        <dbReference type="EMBL" id="KAK8760661.1"/>
    </source>
</evidence>
<feature type="domain" description="BPTI/Kunitz inhibitor" evidence="7">
    <location>
        <begin position="424"/>
        <end position="474"/>
    </location>
</feature>
<evidence type="ECO:0000256" key="1">
    <source>
        <dbReference type="ARBA" id="ARBA00004613"/>
    </source>
</evidence>
<dbReference type="PROSITE" id="PS00280">
    <property type="entry name" value="BPTI_KUNITZ_1"/>
    <property type="match status" value="2"/>
</dbReference>
<dbReference type="PROSITE" id="PS50279">
    <property type="entry name" value="BPTI_KUNITZ_2"/>
    <property type="match status" value="5"/>
</dbReference>
<gene>
    <name evidence="8" type="ORF">V5799_028071</name>
</gene>
<accession>A0AAQ4DDX1</accession>
<keyword evidence="6" id="KW-1015">Disulfide bond</keyword>
<evidence type="ECO:0000256" key="5">
    <source>
        <dbReference type="ARBA" id="ARBA00022900"/>
    </source>
</evidence>
<evidence type="ECO:0000256" key="4">
    <source>
        <dbReference type="ARBA" id="ARBA00022737"/>
    </source>
</evidence>
<dbReference type="Pfam" id="PF00014">
    <property type="entry name" value="Kunitz_BPTI"/>
    <property type="match status" value="5"/>
</dbReference>
<keyword evidence="9" id="KW-1185">Reference proteome</keyword>
<reference evidence="8 9" key="1">
    <citation type="journal article" date="2023" name="Arcadia Sci">
        <title>De novo assembly of a long-read Amblyomma americanum tick genome.</title>
        <authorList>
            <person name="Chou S."/>
            <person name="Poskanzer K.E."/>
            <person name="Rollins M."/>
            <person name="Thuy-Boun P.S."/>
        </authorList>
    </citation>
    <scope>NUCLEOTIDE SEQUENCE [LARGE SCALE GENOMIC DNA]</scope>
    <source>
        <strain evidence="8">F_SG_1</strain>
        <tissue evidence="8">Salivary glands</tissue>
    </source>
</reference>
<keyword evidence="4" id="KW-0677">Repeat</keyword>
<evidence type="ECO:0000256" key="3">
    <source>
        <dbReference type="ARBA" id="ARBA00022690"/>
    </source>
</evidence>